<gene>
    <name evidence="2" type="ORF">PACLA_8A020099</name>
</gene>
<proteinExistence type="predicted"/>
<sequence length="212" mass="23897">MNVDDSDSSLEEEVGNSSHASHSTIKRKRSKQVQGFVDSWLTGKQFKEWLCKRIGRDNTAQLFYKISKIAFPLDNTLKNVTLGKQKATNVIRQVLGFDYLKEAVSTLRSQKFSFIINETTNKSTAKQLAILATYFDMESFLSKQFLLDMIEVQDGTANSIYSAVKQSFADLHVPVDNIIAYSSDTTNVMSGQFNSVAQLLKKDFPDVIRVKC</sequence>
<name>A0A6S7HV18_PARCT</name>
<reference evidence="2" key="1">
    <citation type="submission" date="2020-04" db="EMBL/GenBank/DDBJ databases">
        <authorList>
            <person name="Alioto T."/>
            <person name="Alioto T."/>
            <person name="Gomez Garrido J."/>
        </authorList>
    </citation>
    <scope>NUCLEOTIDE SEQUENCE</scope>
    <source>
        <strain evidence="2">A484AB</strain>
    </source>
</reference>
<organism evidence="2 3">
    <name type="scientific">Paramuricea clavata</name>
    <name type="common">Red gorgonian</name>
    <name type="synonym">Violescent sea-whip</name>
    <dbReference type="NCBI Taxonomy" id="317549"/>
    <lineage>
        <taxon>Eukaryota</taxon>
        <taxon>Metazoa</taxon>
        <taxon>Cnidaria</taxon>
        <taxon>Anthozoa</taxon>
        <taxon>Octocorallia</taxon>
        <taxon>Malacalcyonacea</taxon>
        <taxon>Plexauridae</taxon>
        <taxon>Paramuricea</taxon>
    </lineage>
</organism>
<feature type="compositionally biased region" description="Acidic residues" evidence="1">
    <location>
        <begin position="1"/>
        <end position="14"/>
    </location>
</feature>
<dbReference type="AlphaFoldDB" id="A0A6S7HV18"/>
<evidence type="ECO:0000256" key="1">
    <source>
        <dbReference type="SAM" id="MobiDB-lite"/>
    </source>
</evidence>
<evidence type="ECO:0000313" key="3">
    <source>
        <dbReference type="Proteomes" id="UP001152795"/>
    </source>
</evidence>
<evidence type="ECO:0000313" key="2">
    <source>
        <dbReference type="EMBL" id="CAB4008427.1"/>
    </source>
</evidence>
<feature type="region of interest" description="Disordered" evidence="1">
    <location>
        <begin position="1"/>
        <end position="26"/>
    </location>
</feature>
<accession>A0A6S7HV18</accession>
<dbReference type="OrthoDB" id="6781255at2759"/>
<keyword evidence="3" id="KW-1185">Reference proteome</keyword>
<dbReference type="PANTHER" id="PTHR37162:SF1">
    <property type="entry name" value="BED-TYPE DOMAIN-CONTAINING PROTEIN"/>
    <property type="match status" value="1"/>
</dbReference>
<protein>
    <submittedName>
        <fullName evidence="2">Uncharacterized protein</fullName>
    </submittedName>
</protein>
<dbReference type="PANTHER" id="PTHR37162">
    <property type="entry name" value="HAT FAMILY DIMERISATION DOMAINCONTAINING PROTEIN-RELATED"/>
    <property type="match status" value="1"/>
</dbReference>
<dbReference type="EMBL" id="CACRXK020006120">
    <property type="protein sequence ID" value="CAB4008427.1"/>
    <property type="molecule type" value="Genomic_DNA"/>
</dbReference>
<dbReference type="Proteomes" id="UP001152795">
    <property type="component" value="Unassembled WGS sequence"/>
</dbReference>
<comment type="caution">
    <text evidence="2">The sequence shown here is derived from an EMBL/GenBank/DDBJ whole genome shotgun (WGS) entry which is preliminary data.</text>
</comment>